<dbReference type="Proteomes" id="UP000035656">
    <property type="component" value="Chromosome"/>
</dbReference>
<dbReference type="AlphaFoldDB" id="A0A0G4ATS0"/>
<dbReference type="STRING" id="1619007.UX70_C0001G0409"/>
<gene>
    <name evidence="2" type="ORF">UX70_C0001G0409</name>
</gene>
<sequence length="549" mass="58739">MRTFLLIIAIGTLIMTPLRSFAAEEKFFEFATDVGVPIEIPTGSIAIQEFKVHNDYINAIDLWFDNAGSSGSATVTFLDSSNAVLTSKSVTIAPSDPFYTGQQLHVRFSKTVGITSGSWYKIRITSNAPKLRLYGVKRVQFVEHDAPYPIDSSVGGSSVNGESQIAVFKFALYEETDAEAPIITNASSTISGPDTMQIAFNANELVDRMVSYTRIGSGIVTTIGYTGNYSICFEDIFACPLTIDTQRDALYTYRLTVRDSWGNEAFFDGAFESWKPGTPVPPADPTVPFVAPPAEAPSSPTESPVVSVTITDARIVALAYNSVQLSWNTNKAANSSLVVSTDPVGAQVVSTVTTGVYELVHTISTGKGIAAGINYYATIISRDEAGSMAAQVLPFTAPKAGADAPPAVPEGSSTPTETLQTSVLGEQGLVSIVWDPLVGGEPSNGYRIDIIDAQGNLIESRTVAPGTYAINVDGLAGGEYRVLVYADEKGVVEKVAAPATVVIPKRAEPIDTYELIKRPIVYIPSILFALLILGLAIYSRVQKKIPNKK</sequence>
<name>A0A0G4ATS0_9BACT</name>
<proteinExistence type="predicted"/>
<evidence type="ECO:0000313" key="2">
    <source>
        <dbReference type="EMBL" id="AKM78132.1"/>
    </source>
</evidence>
<dbReference type="KEGG" id="pwo:UX70_C0001G0409"/>
<evidence type="ECO:0000313" key="3">
    <source>
        <dbReference type="Proteomes" id="UP000035656"/>
    </source>
</evidence>
<keyword evidence="1" id="KW-0812">Transmembrane</keyword>
<feature type="transmembrane region" description="Helical" evidence="1">
    <location>
        <begin position="520"/>
        <end position="539"/>
    </location>
</feature>
<keyword evidence="1" id="KW-1133">Transmembrane helix</keyword>
<evidence type="ECO:0000256" key="1">
    <source>
        <dbReference type="SAM" id="Phobius"/>
    </source>
</evidence>
<keyword evidence="1" id="KW-0472">Membrane</keyword>
<reference evidence="2 3" key="1">
    <citation type="journal article" date="2015" name="Nature">
        <title>rRNA introns, odd ribosomes, and small enigmatic genomes across a large radiation of phyla.</title>
        <authorList>
            <person name="Brown C.T."/>
            <person name="Hug L.A."/>
            <person name="Thomas B.C."/>
            <person name="Sharon I."/>
            <person name="Castelle C.J."/>
            <person name="Singh A."/>
            <person name="Wilkins M.J."/>
            <person name="Williams K.H."/>
            <person name="Banfield J.F."/>
        </authorList>
    </citation>
    <scope>NUCLEOTIDE SEQUENCE [LARGE SCALE GENOMIC DNA]</scope>
</reference>
<dbReference type="EMBL" id="CP011209">
    <property type="protein sequence ID" value="AKM78132.1"/>
    <property type="molecule type" value="Genomic_DNA"/>
</dbReference>
<accession>A0A0G4ATS0</accession>
<protein>
    <submittedName>
        <fullName evidence="2">Uncharacterized protein</fullName>
    </submittedName>
</protein>
<organism evidence="2 3">
    <name type="scientific">Candidatus Wolfebacteria bacterium GW2011_GWB1_47_1</name>
    <dbReference type="NCBI Taxonomy" id="1619007"/>
    <lineage>
        <taxon>Bacteria</taxon>
        <taxon>Candidatus Wolfeibacteriota</taxon>
    </lineage>
</organism>